<name>A0ABD6EDS0_9BILA</name>
<feature type="compositionally biased region" description="Basic residues" evidence="1">
    <location>
        <begin position="71"/>
        <end position="86"/>
    </location>
</feature>
<feature type="compositionally biased region" description="Basic and acidic residues" evidence="1">
    <location>
        <begin position="39"/>
        <end position="48"/>
    </location>
</feature>
<feature type="compositionally biased region" description="Basic and acidic residues" evidence="1">
    <location>
        <begin position="60"/>
        <end position="70"/>
    </location>
</feature>
<comment type="caution">
    <text evidence="2">The sequence shown here is derived from an EMBL/GenBank/DDBJ whole genome shotgun (WGS) entry which is preliminary data.</text>
</comment>
<feature type="region of interest" description="Disordered" evidence="1">
    <location>
        <begin position="1"/>
        <end position="112"/>
    </location>
</feature>
<sequence length="171" mass="19869">MPKTPKNKDGTSNRRRTARRYDKEKQAGSGGKQLQLHPRTSDNARDGTHTALAAVPSSPRLDHEEKERRLYRGSQRKSGTRRKKNRRSEAKRNRDHQRKCKRPEIKEDPIEEIDLGHEYDNLVLNDKEDNEVHNANNEFFASDSVSDTLIKISGYVKFETTKTRLNDTDKR</sequence>
<organism evidence="2 3">
    <name type="scientific">Gnathostoma spinigerum</name>
    <dbReference type="NCBI Taxonomy" id="75299"/>
    <lineage>
        <taxon>Eukaryota</taxon>
        <taxon>Metazoa</taxon>
        <taxon>Ecdysozoa</taxon>
        <taxon>Nematoda</taxon>
        <taxon>Chromadorea</taxon>
        <taxon>Rhabditida</taxon>
        <taxon>Spirurina</taxon>
        <taxon>Gnathostomatomorpha</taxon>
        <taxon>Gnathostomatoidea</taxon>
        <taxon>Gnathostomatidae</taxon>
        <taxon>Gnathostoma</taxon>
    </lineage>
</organism>
<feature type="compositionally biased region" description="Basic and acidic residues" evidence="1">
    <location>
        <begin position="1"/>
        <end position="12"/>
    </location>
</feature>
<dbReference type="Proteomes" id="UP001608902">
    <property type="component" value="Unassembled WGS sequence"/>
</dbReference>
<protein>
    <submittedName>
        <fullName evidence="2">Uncharacterized protein</fullName>
    </submittedName>
</protein>
<evidence type="ECO:0000313" key="2">
    <source>
        <dbReference type="EMBL" id="MFH4974998.1"/>
    </source>
</evidence>
<dbReference type="AlphaFoldDB" id="A0ABD6EDS0"/>
<accession>A0ABD6EDS0</accession>
<dbReference type="EMBL" id="JBGFUD010000666">
    <property type="protein sequence ID" value="MFH4974998.1"/>
    <property type="molecule type" value="Genomic_DNA"/>
</dbReference>
<proteinExistence type="predicted"/>
<gene>
    <name evidence="2" type="ORF">AB6A40_001707</name>
</gene>
<evidence type="ECO:0000313" key="3">
    <source>
        <dbReference type="Proteomes" id="UP001608902"/>
    </source>
</evidence>
<keyword evidence="3" id="KW-1185">Reference proteome</keyword>
<evidence type="ECO:0000256" key="1">
    <source>
        <dbReference type="SAM" id="MobiDB-lite"/>
    </source>
</evidence>
<reference evidence="2 3" key="1">
    <citation type="submission" date="2024-08" db="EMBL/GenBank/DDBJ databases">
        <title>Gnathostoma spinigerum genome.</title>
        <authorList>
            <person name="Gonzalez-Bertolin B."/>
            <person name="Monzon S."/>
            <person name="Zaballos A."/>
            <person name="Jimenez P."/>
            <person name="Dekumyoy P."/>
            <person name="Varona S."/>
            <person name="Cuesta I."/>
            <person name="Sumanam S."/>
            <person name="Adisakwattana P."/>
            <person name="Gasser R.B."/>
            <person name="Hernandez-Gonzalez A."/>
            <person name="Young N.D."/>
            <person name="Perteguer M.J."/>
        </authorList>
    </citation>
    <scope>NUCLEOTIDE SEQUENCE [LARGE SCALE GENOMIC DNA]</scope>
    <source>
        <strain evidence="2">AL3</strain>
        <tissue evidence="2">Liver</tissue>
    </source>
</reference>
<feature type="compositionally biased region" description="Basic and acidic residues" evidence="1">
    <location>
        <begin position="102"/>
        <end position="112"/>
    </location>
</feature>